<reference evidence="1" key="1">
    <citation type="submission" date="2019-08" db="EMBL/GenBank/DDBJ databases">
        <authorList>
            <person name="Kucharzyk K."/>
            <person name="Murdoch R.W."/>
            <person name="Higgins S."/>
            <person name="Loffler F."/>
        </authorList>
    </citation>
    <scope>NUCLEOTIDE SEQUENCE</scope>
</reference>
<organism evidence="1">
    <name type="scientific">bioreactor metagenome</name>
    <dbReference type="NCBI Taxonomy" id="1076179"/>
    <lineage>
        <taxon>unclassified sequences</taxon>
        <taxon>metagenomes</taxon>
        <taxon>ecological metagenomes</taxon>
    </lineage>
</organism>
<sequence length="188" mass="22528">MPFARITYNTNDWKHPSGLFGKCPRLWETEKGFGFEEWFRNKSFQKEENGETLQYGYLQCFKSAKNHKGSTYRNVDLFTRQCHCGANNILNRFIAVAHYNSIYVLTDKERFIAEEEFGNELQDIRNELIGLVVDVVNNFDNHPDGLPKINFKYKVKDEKYLYDSLSPIFCNPQNRMWRYSDYYYRELY</sequence>
<proteinExistence type="predicted"/>
<protein>
    <submittedName>
        <fullName evidence="1">Uncharacterized protein</fullName>
    </submittedName>
</protein>
<dbReference type="AlphaFoldDB" id="A0A644WHN4"/>
<comment type="caution">
    <text evidence="1">The sequence shown here is derived from an EMBL/GenBank/DDBJ whole genome shotgun (WGS) entry which is preliminary data.</text>
</comment>
<name>A0A644WHN4_9ZZZZ</name>
<accession>A0A644WHN4</accession>
<evidence type="ECO:0000313" key="1">
    <source>
        <dbReference type="EMBL" id="MPM03109.1"/>
    </source>
</evidence>
<gene>
    <name evidence="1" type="ORF">SDC9_49369</name>
</gene>
<dbReference type="EMBL" id="VSSQ01000925">
    <property type="protein sequence ID" value="MPM03109.1"/>
    <property type="molecule type" value="Genomic_DNA"/>
</dbReference>